<gene>
    <name evidence="2" type="ORF">Gilli_3287</name>
</gene>
<dbReference type="STRING" id="865937.Gilli_3287"/>
<keyword evidence="1" id="KW-0812">Transmembrane</keyword>
<sequence>MKSTAIKLVWATTIVLIAVAILSSLNFSFSLIFYLVVFGQLLLIFTVYKVLTDDYKTDKTFDNWYEDHPKPEDE</sequence>
<accession>H2BV03</accession>
<organism evidence="2 3">
    <name type="scientific">Gillisia limnaea (strain DSM 15749 / LMG 21470 / R-8282)</name>
    <dbReference type="NCBI Taxonomy" id="865937"/>
    <lineage>
        <taxon>Bacteria</taxon>
        <taxon>Pseudomonadati</taxon>
        <taxon>Bacteroidota</taxon>
        <taxon>Flavobacteriia</taxon>
        <taxon>Flavobacteriales</taxon>
        <taxon>Flavobacteriaceae</taxon>
        <taxon>Gillisia</taxon>
    </lineage>
</organism>
<keyword evidence="3" id="KW-1185">Reference proteome</keyword>
<dbReference type="RefSeq" id="WP_006990199.1">
    <property type="nucleotide sequence ID" value="NZ_JH594606.1"/>
</dbReference>
<reference evidence="3" key="1">
    <citation type="journal article" date="2012" name="Stand. Genomic Sci.">
        <title>Genome sequence of the Antarctic rhodopsins-containing flavobacterium Gillisia limnaea type strain (R-8282(T)).</title>
        <authorList>
            <person name="Riedel T."/>
            <person name="Held B."/>
            <person name="Nolan M."/>
            <person name="Lucas S."/>
            <person name="Lapidus A."/>
            <person name="Tice H."/>
            <person name="Del Rio T.G."/>
            <person name="Cheng J.F."/>
            <person name="Han C."/>
            <person name="Tapia R."/>
            <person name="Goodwin L.A."/>
            <person name="Pitluck S."/>
            <person name="Liolios K."/>
            <person name="Mavromatis K."/>
            <person name="Pagani I."/>
            <person name="Ivanova N."/>
            <person name="Mikhailova N."/>
            <person name="Pati A."/>
            <person name="Chen A."/>
            <person name="Palaniappan K."/>
            <person name="Land M."/>
            <person name="Rohde M."/>
            <person name="Tindall B.J."/>
            <person name="Detter J.C."/>
            <person name="Goker M."/>
            <person name="Bristow J."/>
            <person name="Eisen J.A."/>
            <person name="Markowitz V."/>
            <person name="Hugenholtz P."/>
            <person name="Kyrpides N.C."/>
            <person name="Klenk H.P."/>
            <person name="Woyke T."/>
        </authorList>
    </citation>
    <scope>NUCLEOTIDE SEQUENCE [LARGE SCALE GENOMIC DNA]</scope>
    <source>
        <strain evidence="3">DSM 15749 / LMG 21470 / R-8282</strain>
    </source>
</reference>
<dbReference type="AlphaFoldDB" id="H2BV03"/>
<dbReference type="Proteomes" id="UP000003844">
    <property type="component" value="Unassembled WGS sequence"/>
</dbReference>
<name>H2BV03_GILLR</name>
<dbReference type="EMBL" id="JH594606">
    <property type="protein sequence ID" value="EHQ03893.1"/>
    <property type="molecule type" value="Genomic_DNA"/>
</dbReference>
<dbReference type="eggNOG" id="ENOG50335GB">
    <property type="taxonomic scope" value="Bacteria"/>
</dbReference>
<feature type="transmembrane region" description="Helical" evidence="1">
    <location>
        <begin position="31"/>
        <end position="51"/>
    </location>
</feature>
<evidence type="ECO:0000256" key="1">
    <source>
        <dbReference type="SAM" id="Phobius"/>
    </source>
</evidence>
<proteinExistence type="predicted"/>
<protein>
    <submittedName>
        <fullName evidence="2">Membrane protein</fullName>
    </submittedName>
</protein>
<dbReference type="HOGENOM" id="CLU_2618489_0_0_10"/>
<evidence type="ECO:0000313" key="3">
    <source>
        <dbReference type="Proteomes" id="UP000003844"/>
    </source>
</evidence>
<evidence type="ECO:0000313" key="2">
    <source>
        <dbReference type="EMBL" id="EHQ03893.1"/>
    </source>
</evidence>
<feature type="transmembrane region" description="Helical" evidence="1">
    <location>
        <begin position="7"/>
        <end position="25"/>
    </location>
</feature>
<dbReference type="OrthoDB" id="1367298at2"/>
<keyword evidence="1" id="KW-1133">Transmembrane helix</keyword>
<keyword evidence="1" id="KW-0472">Membrane</keyword>